<protein>
    <submittedName>
        <fullName evidence="3">CARDB domain-containing protein</fullName>
    </submittedName>
</protein>
<sequence>RTAIKTVHLPKMPKKMDYIPTKLTLTEGHQLWLKWKYTGEDFKAGEFIDGKGIPNIANVTVKGPDSGKQKLEQMFNSGIPEVVKNGQEFNHYLGKVDIGETPGTYKISIDAFVNNPNHPSRALEVPDEAYRNNEIKADFTIQVVPIDLIAQSITATPSQVEPNETATITAKVKNNSVEDQQQVLIRITADNETIYEGRKDMPANKPISVGPVNWKGREIGLHNMTVQVDPTGEFPDVDRGNNIASTACTVKKDGASSSCSGPNSQSKWTVTYQYISGYYKNNRGRRRPIWSTKTVEYQEHLNISSTVNTKQGIATDKDHPKESDRESRGSWAIIPYAKQNNLNANEVTRAGYGYELKVVTNYFTDWETKVPKGYEGTAKPIGGTFIGPKPGEVIAKIYDREGHYLNTVTLDRTSGGNTGKAVWELPKKEGTFLDGTKVIERKIYTDKDWSDGDVFVKVYVTAEGSKGNLVSCTTNKIRIFGSMFEDTQNVRTRN</sequence>
<dbReference type="EMBL" id="JBHTNZ010000100">
    <property type="protein sequence ID" value="MFD1464243.1"/>
    <property type="molecule type" value="Genomic_DNA"/>
</dbReference>
<proteinExistence type="predicted"/>
<feature type="domain" description="CARDB" evidence="2">
    <location>
        <begin position="147"/>
        <end position="245"/>
    </location>
</feature>
<evidence type="ECO:0000256" key="1">
    <source>
        <dbReference type="SAM" id="MobiDB-lite"/>
    </source>
</evidence>
<comment type="caution">
    <text evidence="3">The sequence shown here is derived from an EMBL/GenBank/DDBJ whole genome shotgun (WGS) entry which is preliminary data.</text>
</comment>
<feature type="non-terminal residue" evidence="3">
    <location>
        <position position="1"/>
    </location>
</feature>
<feature type="compositionally biased region" description="Basic and acidic residues" evidence="1">
    <location>
        <begin position="315"/>
        <end position="328"/>
    </location>
</feature>
<accession>A0ABW4DJY6</accession>
<dbReference type="RefSeq" id="WP_377571042.1">
    <property type="nucleotide sequence ID" value="NZ_JBHTNZ010000100.1"/>
</dbReference>
<evidence type="ECO:0000313" key="4">
    <source>
        <dbReference type="Proteomes" id="UP001597340"/>
    </source>
</evidence>
<organism evidence="3 4">
    <name type="scientific">Paenibacillus farraposensis</name>
    <dbReference type="NCBI Taxonomy" id="2807095"/>
    <lineage>
        <taxon>Bacteria</taxon>
        <taxon>Bacillati</taxon>
        <taxon>Bacillota</taxon>
        <taxon>Bacilli</taxon>
        <taxon>Bacillales</taxon>
        <taxon>Paenibacillaceae</taxon>
        <taxon>Paenibacillus</taxon>
    </lineage>
</organism>
<dbReference type="Proteomes" id="UP001597340">
    <property type="component" value="Unassembled WGS sequence"/>
</dbReference>
<dbReference type="Pfam" id="PF07705">
    <property type="entry name" value="CARDB"/>
    <property type="match status" value="1"/>
</dbReference>
<reference evidence="4" key="1">
    <citation type="journal article" date="2019" name="Int. J. Syst. Evol. Microbiol.">
        <title>The Global Catalogue of Microorganisms (GCM) 10K type strain sequencing project: providing services to taxonomists for standard genome sequencing and annotation.</title>
        <authorList>
            <consortium name="The Broad Institute Genomics Platform"/>
            <consortium name="The Broad Institute Genome Sequencing Center for Infectious Disease"/>
            <person name="Wu L."/>
            <person name="Ma J."/>
        </authorList>
    </citation>
    <scope>NUCLEOTIDE SEQUENCE [LARGE SCALE GENOMIC DNA]</scope>
    <source>
        <strain evidence="4">CCM 9147</strain>
    </source>
</reference>
<dbReference type="Gene3D" id="2.60.40.10">
    <property type="entry name" value="Immunoglobulins"/>
    <property type="match status" value="1"/>
</dbReference>
<feature type="region of interest" description="Disordered" evidence="1">
    <location>
        <begin position="307"/>
        <end position="329"/>
    </location>
</feature>
<evidence type="ECO:0000259" key="2">
    <source>
        <dbReference type="Pfam" id="PF07705"/>
    </source>
</evidence>
<name>A0ABW4DJY6_9BACL</name>
<keyword evidence="4" id="KW-1185">Reference proteome</keyword>
<evidence type="ECO:0000313" key="3">
    <source>
        <dbReference type="EMBL" id="MFD1464243.1"/>
    </source>
</evidence>
<dbReference type="InterPro" id="IPR011635">
    <property type="entry name" value="CARDB"/>
</dbReference>
<gene>
    <name evidence="3" type="ORF">ACFQ5D_23620</name>
</gene>
<dbReference type="InterPro" id="IPR013783">
    <property type="entry name" value="Ig-like_fold"/>
</dbReference>